<keyword evidence="2" id="KW-1185">Reference proteome</keyword>
<organism evidence="1 2">
    <name type="scientific">Yersinia phage vB_Yru_GN1</name>
    <dbReference type="NCBI Taxonomy" id="3074381"/>
    <lineage>
        <taxon>Viruses</taxon>
        <taxon>Duplodnaviria</taxon>
        <taxon>Heunggongvirae</taxon>
        <taxon>Uroviricota</taxon>
        <taxon>Caudoviricetes</taxon>
        <taxon>Caudoviricetes incertae sedis</taxon>
        <taxon>Sepahanvirus</taxon>
        <taxon>Sepahanvirus vB-Yru-GN1</taxon>
    </lineage>
</organism>
<evidence type="ECO:0000313" key="1">
    <source>
        <dbReference type="EMBL" id="BES79805.1"/>
    </source>
</evidence>
<sequence>MTKAEYIKSIKTRILIDSPFTQSEITDELVELAIDRSLSLLNRLRPNVIKSYEPLYGPGYTLLQGYADYLDITTVEPYIDEISLDIGTLFFYSTPWTVKSITAQITRDGSPITDTTDEDDLIDKHRVALKYFKDLTVVYTCMFASHKRRSVQMGEIPFDIKGDQFYSEYDDKLTSITEELVNTTPNMY</sequence>
<evidence type="ECO:0000313" key="2">
    <source>
        <dbReference type="Proteomes" id="UP001304813"/>
    </source>
</evidence>
<protein>
    <submittedName>
        <fullName evidence="1">Uncharacterized protein</fullName>
    </submittedName>
</protein>
<reference evidence="1 2" key="1">
    <citation type="submission" date="2023-09" db="EMBL/GenBank/DDBJ databases">
        <title>Analysis of phage genome (vB_Yru_GN1) of the bacterium (Yersinia ruckeri).</title>
        <authorList>
            <person name="Ganjoor M.S."/>
            <person name="Bouzari M."/>
            <person name="Soleimani-Delfan A."/>
        </authorList>
    </citation>
    <scope>NUCLEOTIDE SEQUENCE [LARGE SCALE GENOMIC DNA]</scope>
    <source>
        <strain evidence="2">vB_Yru_GN1</strain>
    </source>
</reference>
<name>A0AA86JHK8_9CAUD</name>
<proteinExistence type="predicted"/>
<dbReference type="Proteomes" id="UP001304813">
    <property type="component" value="Segment"/>
</dbReference>
<accession>A0AA86JHK8</accession>
<dbReference type="EMBL" id="LC779065">
    <property type="protein sequence ID" value="BES79805.1"/>
    <property type="molecule type" value="Genomic_DNA"/>
</dbReference>